<evidence type="ECO:0000256" key="1">
    <source>
        <dbReference type="ARBA" id="ARBA00023002"/>
    </source>
</evidence>
<reference evidence="2" key="1">
    <citation type="journal article" date="2021" name="PeerJ">
        <title>Extensive microbial diversity within the chicken gut microbiome revealed by metagenomics and culture.</title>
        <authorList>
            <person name="Gilroy R."/>
            <person name="Ravi A."/>
            <person name="Getino M."/>
            <person name="Pursley I."/>
            <person name="Horton D.L."/>
            <person name="Alikhan N.F."/>
            <person name="Baker D."/>
            <person name="Gharbi K."/>
            <person name="Hall N."/>
            <person name="Watson M."/>
            <person name="Adriaenssens E.M."/>
            <person name="Foster-Nyarko E."/>
            <person name="Jarju S."/>
            <person name="Secka A."/>
            <person name="Antonio M."/>
            <person name="Oren A."/>
            <person name="Chaudhuri R.R."/>
            <person name="La Ragione R."/>
            <person name="Hildebrand F."/>
            <person name="Pallen M.J."/>
        </authorList>
    </citation>
    <scope>NUCLEOTIDE SEQUENCE</scope>
    <source>
        <strain evidence="2">ChiHjej13B12-24818</strain>
    </source>
</reference>
<keyword evidence="1" id="KW-0560">Oxidoreductase</keyword>
<evidence type="ECO:0000313" key="3">
    <source>
        <dbReference type="Proteomes" id="UP000823823"/>
    </source>
</evidence>
<dbReference type="GO" id="GO:0016491">
    <property type="term" value="F:oxidoreductase activity"/>
    <property type="evidence" value="ECO:0007669"/>
    <property type="project" value="UniProtKB-KW"/>
</dbReference>
<dbReference type="PANTHER" id="PTHR43157">
    <property type="entry name" value="PHOSPHATIDYLINOSITOL-GLYCAN BIOSYNTHESIS CLASS F PROTEIN-RELATED"/>
    <property type="match status" value="1"/>
</dbReference>
<dbReference type="Gene3D" id="3.40.50.720">
    <property type="entry name" value="NAD(P)-binding Rossmann-like Domain"/>
    <property type="match status" value="1"/>
</dbReference>
<sequence>MPRTVVITGASDGIGAAAAHRLAEQGHHLLIVGRSPDKTAAVARTTGAQPFVADFARLDDVRRLAGELSDAAGPAGIDVLANNAGGIFGDRTPTADGFEITLQVNHLAPFLLTNLLLPSLETNGGASVVTTSSRANRMAGRIDLAELGRPRRAPALAVYAEAKLANVLMTRSLHQRFHARGLSSVAFHPGMVRSNFALGSSSLMRMLYASPLAPLVTITSEESAEVLSWLVTGTPGRTWTSGRYYELRRPTGRVNPQADDLALADALWRRSAELVGLPDSP</sequence>
<gene>
    <name evidence="2" type="ORF">H9786_02805</name>
</gene>
<dbReference type="PRINTS" id="PR00081">
    <property type="entry name" value="GDHRDH"/>
</dbReference>
<name>A0A9D2LBJ5_9MICO</name>
<dbReference type="InterPro" id="IPR036291">
    <property type="entry name" value="NAD(P)-bd_dom_sf"/>
</dbReference>
<dbReference type="PANTHER" id="PTHR43157:SF31">
    <property type="entry name" value="PHOSPHATIDYLINOSITOL-GLYCAN BIOSYNTHESIS CLASS F PROTEIN"/>
    <property type="match status" value="1"/>
</dbReference>
<comment type="caution">
    <text evidence="2">The sequence shown here is derived from an EMBL/GenBank/DDBJ whole genome shotgun (WGS) entry which is preliminary data.</text>
</comment>
<dbReference type="Proteomes" id="UP000823823">
    <property type="component" value="Unassembled WGS sequence"/>
</dbReference>
<dbReference type="SUPFAM" id="SSF51735">
    <property type="entry name" value="NAD(P)-binding Rossmann-fold domains"/>
    <property type="match status" value="1"/>
</dbReference>
<dbReference type="InterPro" id="IPR002347">
    <property type="entry name" value="SDR_fam"/>
</dbReference>
<protein>
    <submittedName>
        <fullName evidence="2">SDR family NAD(P)-dependent oxidoreductase</fullName>
    </submittedName>
</protein>
<accession>A0A9D2LBJ5</accession>
<evidence type="ECO:0000313" key="2">
    <source>
        <dbReference type="EMBL" id="HJB09453.1"/>
    </source>
</evidence>
<dbReference type="AlphaFoldDB" id="A0A9D2LBJ5"/>
<proteinExistence type="predicted"/>
<organism evidence="2 3">
    <name type="scientific">Candidatus Brachybacterium merdavium</name>
    <dbReference type="NCBI Taxonomy" id="2838513"/>
    <lineage>
        <taxon>Bacteria</taxon>
        <taxon>Bacillati</taxon>
        <taxon>Actinomycetota</taxon>
        <taxon>Actinomycetes</taxon>
        <taxon>Micrococcales</taxon>
        <taxon>Dermabacteraceae</taxon>
        <taxon>Brachybacterium</taxon>
    </lineage>
</organism>
<dbReference type="Pfam" id="PF00106">
    <property type="entry name" value="adh_short"/>
    <property type="match status" value="1"/>
</dbReference>
<reference evidence="2" key="2">
    <citation type="submission" date="2021-04" db="EMBL/GenBank/DDBJ databases">
        <authorList>
            <person name="Gilroy R."/>
        </authorList>
    </citation>
    <scope>NUCLEOTIDE SEQUENCE</scope>
    <source>
        <strain evidence="2">ChiHjej13B12-24818</strain>
    </source>
</reference>
<dbReference type="EMBL" id="DWZH01000020">
    <property type="protein sequence ID" value="HJB09453.1"/>
    <property type="molecule type" value="Genomic_DNA"/>
</dbReference>